<keyword evidence="2" id="KW-0732">Signal</keyword>
<dbReference type="Pfam" id="PF03413">
    <property type="entry name" value="PepSY"/>
    <property type="match status" value="2"/>
</dbReference>
<evidence type="ECO:0000313" key="4">
    <source>
        <dbReference type="EMBL" id="SFP27023.1"/>
    </source>
</evidence>
<gene>
    <name evidence="4" type="ORF">SAMN05421810_10285</name>
</gene>
<dbReference type="Proteomes" id="UP000198727">
    <property type="component" value="Unassembled WGS sequence"/>
</dbReference>
<dbReference type="PROSITE" id="PS51257">
    <property type="entry name" value="PROKAR_LIPOPROTEIN"/>
    <property type="match status" value="1"/>
</dbReference>
<reference evidence="5" key="1">
    <citation type="submission" date="2016-10" db="EMBL/GenBank/DDBJ databases">
        <authorList>
            <person name="Varghese N."/>
            <person name="Submissions S."/>
        </authorList>
    </citation>
    <scope>NUCLEOTIDE SEQUENCE [LARGE SCALE GENOMIC DNA]</scope>
    <source>
        <strain evidence="5">CGMCC 4.5579</strain>
    </source>
</reference>
<accession>A0A1I5NZ22</accession>
<dbReference type="OrthoDB" id="4558827at2"/>
<feature type="region of interest" description="Disordered" evidence="1">
    <location>
        <begin position="26"/>
        <end position="69"/>
    </location>
</feature>
<feature type="chain" id="PRO_5011619018" evidence="2">
    <location>
        <begin position="25"/>
        <end position="201"/>
    </location>
</feature>
<evidence type="ECO:0000259" key="3">
    <source>
        <dbReference type="Pfam" id="PF03413"/>
    </source>
</evidence>
<dbReference type="EMBL" id="FOWW01000002">
    <property type="protein sequence ID" value="SFP27023.1"/>
    <property type="molecule type" value="Genomic_DNA"/>
</dbReference>
<feature type="domain" description="PepSY" evidence="3">
    <location>
        <begin position="72"/>
        <end position="113"/>
    </location>
</feature>
<keyword evidence="5" id="KW-1185">Reference proteome</keyword>
<feature type="compositionally biased region" description="Low complexity" evidence="1">
    <location>
        <begin position="39"/>
        <end position="69"/>
    </location>
</feature>
<dbReference type="RefSeq" id="WP_092528707.1">
    <property type="nucleotide sequence ID" value="NZ_FOWW01000002.1"/>
</dbReference>
<name>A0A1I5NZ22_9PSEU</name>
<evidence type="ECO:0000313" key="5">
    <source>
        <dbReference type="Proteomes" id="UP000198727"/>
    </source>
</evidence>
<feature type="domain" description="PepSY" evidence="3">
    <location>
        <begin position="156"/>
        <end position="201"/>
    </location>
</feature>
<proteinExistence type="predicted"/>
<dbReference type="STRING" id="587909.SAMN05421810_10285"/>
<dbReference type="AlphaFoldDB" id="A0A1I5NZ22"/>
<evidence type="ECO:0000256" key="1">
    <source>
        <dbReference type="SAM" id="MobiDB-lite"/>
    </source>
</evidence>
<protein>
    <submittedName>
        <fullName evidence="4">Peptidase propeptide and YPEB domain-containing protein</fullName>
    </submittedName>
</protein>
<feature type="signal peptide" evidence="2">
    <location>
        <begin position="1"/>
        <end position="24"/>
    </location>
</feature>
<organism evidence="4 5">
    <name type="scientific">Amycolatopsis arida</name>
    <dbReference type="NCBI Taxonomy" id="587909"/>
    <lineage>
        <taxon>Bacteria</taxon>
        <taxon>Bacillati</taxon>
        <taxon>Actinomycetota</taxon>
        <taxon>Actinomycetes</taxon>
        <taxon>Pseudonocardiales</taxon>
        <taxon>Pseudonocardiaceae</taxon>
        <taxon>Amycolatopsis</taxon>
    </lineage>
</organism>
<sequence length="201" mass="21044">MVRHSLFTALVTSAGALATAAALAACGGPDNDQQGDADGVPTPTAGVTSPPSPTTTTAGEQAGGAAEMAAAARTAAAAVPNGRVFDIEHETRSGNQRVWEVKVASDGREYEVDVSEDGAEVLRKHESADPDDDIQKLDAAQIDAARAAELGGQQDSGRLTELEIDQLHDGTVVWQLEFTAQDDERRETYLDAKTGDVVRTE</sequence>
<dbReference type="InterPro" id="IPR025711">
    <property type="entry name" value="PepSY"/>
</dbReference>
<dbReference type="Gene3D" id="3.10.450.40">
    <property type="match status" value="2"/>
</dbReference>
<evidence type="ECO:0000256" key="2">
    <source>
        <dbReference type="SAM" id="SignalP"/>
    </source>
</evidence>